<dbReference type="PANTHER" id="PTHR21419">
    <property type="match status" value="1"/>
</dbReference>
<protein>
    <recommendedName>
        <fullName evidence="7">Fibronectin type-III domain-containing protein</fullName>
    </recommendedName>
</protein>
<evidence type="ECO:0000259" key="7">
    <source>
        <dbReference type="PROSITE" id="PS50853"/>
    </source>
</evidence>
<evidence type="ECO:0000256" key="2">
    <source>
        <dbReference type="ARBA" id="ARBA00022692"/>
    </source>
</evidence>
<dbReference type="GO" id="GO:0016020">
    <property type="term" value="C:membrane"/>
    <property type="evidence" value="ECO:0007669"/>
    <property type="project" value="UniProtKB-SubCell"/>
</dbReference>
<feature type="signal peptide" evidence="6">
    <location>
        <begin position="1"/>
        <end position="25"/>
    </location>
</feature>
<dbReference type="Proteomes" id="UP000697710">
    <property type="component" value="Unassembled WGS sequence"/>
</dbReference>
<keyword evidence="5" id="KW-0472">Membrane</keyword>
<dbReference type="InterPro" id="IPR038490">
    <property type="entry name" value="Gingipain_propep_sf"/>
</dbReference>
<organism evidence="8 9">
    <name type="scientific">Eiseniibacteriota bacterium</name>
    <dbReference type="NCBI Taxonomy" id="2212470"/>
    <lineage>
        <taxon>Bacteria</taxon>
        <taxon>Candidatus Eiseniibacteriota</taxon>
    </lineage>
</organism>
<dbReference type="InterPro" id="IPR028994">
    <property type="entry name" value="Integrin_alpha_N"/>
</dbReference>
<dbReference type="InterPro" id="IPR029030">
    <property type="entry name" value="Caspase-like_dom_sf"/>
</dbReference>
<dbReference type="InterPro" id="IPR003961">
    <property type="entry name" value="FN3_dom"/>
</dbReference>
<dbReference type="PANTHER" id="PTHR21419:SF23">
    <property type="entry name" value="PROTEIN DEFECTIVE IN EXINE FORMATION 1"/>
    <property type="match status" value="1"/>
</dbReference>
<dbReference type="Gene3D" id="2.60.40.10">
    <property type="entry name" value="Immunoglobulins"/>
    <property type="match status" value="2"/>
</dbReference>
<sequence>MGKPRRSRTATYVLIALALPTLALAKTWTFSWDSRPVEIQRDADGFAKISIDGGVELGDPGAPDLPWVHMSIDLDPGTVVTSWRFIPDAPRTIDQSLRPVPLQRALSSADTDRSPTEAAESAYAVDQPSSAAIFQGMRSSRGKMSAGFLFAPFRWEAASGRLDFVSGGTLEVETRPAPEDVFLPPPLREADLAPSEVAGRAPGAGRVLNAESGDLRVSALPSLEGMAVPSVIVTTEELKPAFQWLADWKTRDGRLTVIRTVEEIAAAYPQGVDEAEKIRLFLRDAYLYWGTKSVVMGGDPSIVPIRRARSYSWNAPEGLDITTDYYYACLDGNWNANGNALFGQAVRRYTNEIGDQTDFQPELVVGRISAKNAAEVAIYRQKYETYVQNPPAGSYYDDVLTMGEVLFDSNWRAGDCDECGAGCPSDTPCVNDDGAGDCFAMQQLLRDNPRVGGNWNFTELYERDYWWVTRGHPNAQPLNLSTVVSELNAGKNLVFHSGHGDRDRWAIGPDRMEARNLRALTNGPRYGGMVYSINCNSAAIAFDCAAEAWCFAPEGGGLLYVGSTNLDFPSAATVFQDRTFKLWPGNGDITPGQAFFAAADSIARANVPNDNENIYRFVLFSLIFLGDPDMNVWTTQPGTMVVSHAPQIELGAAATNVTVSLDGGPLADARVTIYKAGESMVTGKTDATGLVSLPFVPTTTGACQVTVTHPEARPYMGAATVVSPTSASFLTVSEFSVDDVTDGGAGIVGNGNGRIEVGETVGIRLSLLNRGGSAATGASASLEVADDAGLAVTVLQGQDDLGTVPAGGSASASFLVSVEEGASSDATRLQETLNLEVTLGPAGQTHTETLTPNAYRPAFTLFSSTAVEVADAGGAPDGIPEGGDTWKVAFEFLSTGEGTASGLQVRLAPAPGNGISISPETLLLPDAERFQLAASDTFEVIFFANNQTRMEVSLEDTRTDPPTEMWKRVYDLSPPSAPTGLRARGFQSSIALTWERPADPDLAGYRLYRSAAEDGPYEQIGLGYLPVESAVADTAYYSDEGLPPLTRYFYRVTSVDLSGHESLPSDSFLMSTSPGTLAGWPVSLDLPNGNAPTIEELNGFGTFEVLAASDAIYAFGADGSDYYDGDLNPSTPGKLTSPDIAFDFRGKPAVADVDGDGEVDVIGVPNYRHISDNNRNADLTAFDRFGVQKWRVPMTTSIVLSSPAIGDLDDTPGTLPDVVVLANRAVYAVKGNGDPYGPAAKLVELSTNDAYFLYGSVGLADVAGGPGDEIIFTTRAQDAQANTKLFVLRGDGTNVAGFPYQYAQAGSSQDGSNSSPAIADLDNDGKGEIVIATRDRVWMFDPGNSAAPMRWNRDVGRYDSIELNSSPAIGDVNRDGQLEVVIGGANGRLYVLDALTGIPLPEFNEGSGYLQIGQSTSRMGSPILGDLTGDNRPEILIGDNQGNVYCYQWDGTQLSGFPYVMGGVVSSGLAMWDIDKDHHVNVVIQANQVQNIVVLDFPQSPYFDHSNPDLDAYPWTQFRHDSHNSGWLPQPPVLPLALQAPELTAVAGLDVELRWVGQPGFAHFQLYRRLENVESFDLVGEWRPDEVAVDGSENDFRAVDQVPGPGTYVYRLIGIEPDGAEVTTIDRFITVSTEALEFALHSPQPNPFGTASAIRLDLPKSTKVALRVLDPTGRRVRTLMQGDASAGSYTRVWDGRDDQGREVGAGVYFIAVSASGLGERSVKLIHLR</sequence>
<dbReference type="InterPro" id="IPR013783">
    <property type="entry name" value="Ig-like_fold"/>
</dbReference>
<dbReference type="SMART" id="SM00060">
    <property type="entry name" value="FN3"/>
    <property type="match status" value="2"/>
</dbReference>
<name>A0A956LX24_UNCEI</name>
<dbReference type="InterPro" id="IPR001769">
    <property type="entry name" value="Gingipain"/>
</dbReference>
<evidence type="ECO:0000256" key="6">
    <source>
        <dbReference type="SAM" id="SignalP"/>
    </source>
</evidence>
<keyword evidence="3 6" id="KW-0732">Signal</keyword>
<dbReference type="InterPro" id="IPR036116">
    <property type="entry name" value="FN3_sf"/>
</dbReference>
<accession>A0A956LX24</accession>
<dbReference type="PROSITE" id="PS50853">
    <property type="entry name" value="FN3"/>
    <property type="match status" value="1"/>
</dbReference>
<dbReference type="GO" id="GO:0008234">
    <property type="term" value="F:cysteine-type peptidase activity"/>
    <property type="evidence" value="ECO:0007669"/>
    <property type="project" value="InterPro"/>
</dbReference>
<comment type="subcellular location">
    <subcellularLocation>
        <location evidence="1">Membrane</location>
        <topology evidence="1">Single-pass membrane protein</topology>
    </subcellularLocation>
</comment>
<dbReference type="InterPro" id="IPR025965">
    <property type="entry name" value="FlgD/Vpr_Ig-like"/>
</dbReference>
<evidence type="ECO:0000256" key="5">
    <source>
        <dbReference type="ARBA" id="ARBA00023136"/>
    </source>
</evidence>
<evidence type="ECO:0000313" key="9">
    <source>
        <dbReference type="Proteomes" id="UP000697710"/>
    </source>
</evidence>
<gene>
    <name evidence="8" type="ORF">KC729_05495</name>
</gene>
<dbReference type="Pfam" id="PF13860">
    <property type="entry name" value="FlgD_ig"/>
    <property type="match status" value="1"/>
</dbReference>
<dbReference type="Gene3D" id="2.60.40.4070">
    <property type="match status" value="1"/>
</dbReference>
<dbReference type="SUPFAM" id="SSF69318">
    <property type="entry name" value="Integrin alpha N-terminal domain"/>
    <property type="match status" value="1"/>
</dbReference>
<evidence type="ECO:0000256" key="3">
    <source>
        <dbReference type="ARBA" id="ARBA00022729"/>
    </source>
</evidence>
<keyword evidence="4" id="KW-1133">Transmembrane helix</keyword>
<comment type="caution">
    <text evidence="8">The sequence shown here is derived from an EMBL/GenBank/DDBJ whole genome shotgun (WGS) entry which is preliminary data.</text>
</comment>
<reference evidence="8" key="2">
    <citation type="journal article" date="2021" name="Microbiome">
        <title>Successional dynamics and alternative stable states in a saline activated sludge microbial community over 9 years.</title>
        <authorList>
            <person name="Wang Y."/>
            <person name="Ye J."/>
            <person name="Ju F."/>
            <person name="Liu L."/>
            <person name="Boyd J.A."/>
            <person name="Deng Y."/>
            <person name="Parks D.H."/>
            <person name="Jiang X."/>
            <person name="Yin X."/>
            <person name="Woodcroft B.J."/>
            <person name="Tyson G.W."/>
            <person name="Hugenholtz P."/>
            <person name="Polz M.F."/>
            <person name="Zhang T."/>
        </authorList>
    </citation>
    <scope>NUCLEOTIDE SEQUENCE</scope>
    <source>
        <strain evidence="8">HKST-UBA01</strain>
    </source>
</reference>
<dbReference type="Gene3D" id="2.60.40.3800">
    <property type="match status" value="1"/>
</dbReference>
<dbReference type="InterPro" id="IPR029031">
    <property type="entry name" value="Gingipain_N_sf"/>
</dbReference>
<dbReference type="Gene3D" id="3.40.50.10390">
    <property type="entry name" value="Gingipain r, domain 1"/>
    <property type="match status" value="1"/>
</dbReference>
<feature type="chain" id="PRO_5038074939" description="Fibronectin type-III domain-containing protein" evidence="6">
    <location>
        <begin position="26"/>
        <end position="1728"/>
    </location>
</feature>
<keyword evidence="2" id="KW-0812">Transmembrane</keyword>
<reference evidence="8" key="1">
    <citation type="submission" date="2020-04" db="EMBL/GenBank/DDBJ databases">
        <authorList>
            <person name="Zhang T."/>
        </authorList>
    </citation>
    <scope>NUCLEOTIDE SEQUENCE</scope>
    <source>
        <strain evidence="8">HKST-UBA01</strain>
    </source>
</reference>
<dbReference type="CDD" id="cd00063">
    <property type="entry name" value="FN3"/>
    <property type="match status" value="1"/>
</dbReference>
<evidence type="ECO:0000256" key="4">
    <source>
        <dbReference type="ARBA" id="ARBA00022989"/>
    </source>
</evidence>
<dbReference type="EMBL" id="JAGQHR010000112">
    <property type="protein sequence ID" value="MCA9727119.1"/>
    <property type="molecule type" value="Genomic_DNA"/>
</dbReference>
<dbReference type="Gene3D" id="3.40.50.1460">
    <property type="match status" value="1"/>
</dbReference>
<feature type="domain" description="Fibronectin type-III" evidence="7">
    <location>
        <begin position="974"/>
        <end position="1075"/>
    </location>
</feature>
<proteinExistence type="predicted"/>
<evidence type="ECO:0000256" key="1">
    <source>
        <dbReference type="ARBA" id="ARBA00004167"/>
    </source>
</evidence>
<dbReference type="Pfam" id="PF01364">
    <property type="entry name" value="Peptidase_C25"/>
    <property type="match status" value="1"/>
</dbReference>
<dbReference type="SUPFAM" id="SSF49265">
    <property type="entry name" value="Fibronectin type III"/>
    <property type="match status" value="1"/>
</dbReference>
<dbReference type="SUPFAM" id="SSF52129">
    <property type="entry name" value="Caspase-like"/>
    <property type="match status" value="1"/>
</dbReference>
<dbReference type="GO" id="GO:0006508">
    <property type="term" value="P:proteolysis"/>
    <property type="evidence" value="ECO:0007669"/>
    <property type="project" value="InterPro"/>
</dbReference>
<evidence type="ECO:0000313" key="8">
    <source>
        <dbReference type="EMBL" id="MCA9727119.1"/>
    </source>
</evidence>
<dbReference type="Gene3D" id="2.130.10.130">
    <property type="entry name" value="Integrin alpha, N-terminal"/>
    <property type="match status" value="1"/>
</dbReference>
<dbReference type="InterPro" id="IPR045232">
    <property type="entry name" value="FAM234"/>
</dbReference>